<reference evidence="15 16" key="1">
    <citation type="submission" date="2019-08" db="EMBL/GenBank/DDBJ databases">
        <title>Deep-cultivation of Planctomycetes and their phenomic and genomic characterization uncovers novel biology.</title>
        <authorList>
            <person name="Wiegand S."/>
            <person name="Jogler M."/>
            <person name="Boedeker C."/>
            <person name="Pinto D."/>
            <person name="Vollmers J."/>
            <person name="Rivas-Marin E."/>
            <person name="Kohn T."/>
            <person name="Peeters S.H."/>
            <person name="Heuer A."/>
            <person name="Rast P."/>
            <person name="Oberbeckmann S."/>
            <person name="Bunk B."/>
            <person name="Jeske O."/>
            <person name="Meyerdierks A."/>
            <person name="Storesund J.E."/>
            <person name="Kallscheuer N."/>
            <person name="Luecker S."/>
            <person name="Lage O.M."/>
            <person name="Pohl T."/>
            <person name="Merkel B.J."/>
            <person name="Hornburger P."/>
            <person name="Mueller R.-W."/>
            <person name="Bruemmer F."/>
            <person name="Labrenz M."/>
            <person name="Spormann A.M."/>
            <person name="Op den Camp H."/>
            <person name="Overmann J."/>
            <person name="Amann R."/>
            <person name="Jetten M.S.M."/>
            <person name="Mascher T."/>
            <person name="Medema M.H."/>
            <person name="Devos D.P."/>
            <person name="Kaster A.-K."/>
            <person name="Ovreas L."/>
            <person name="Rohde M."/>
            <person name="Galperin M.Y."/>
            <person name="Jogler C."/>
        </authorList>
    </citation>
    <scope>NUCLEOTIDE SEQUENCE [LARGE SCALE GENOMIC DNA]</scope>
    <source>
        <strain evidence="15 16">UC8</strain>
    </source>
</reference>
<evidence type="ECO:0000256" key="4">
    <source>
        <dbReference type="ARBA" id="ARBA00022679"/>
    </source>
</evidence>
<dbReference type="InterPro" id="IPR005467">
    <property type="entry name" value="His_kinase_dom"/>
</dbReference>
<dbReference type="InterPro" id="IPR003594">
    <property type="entry name" value="HATPase_dom"/>
</dbReference>
<accession>A0A5B9QRI1</accession>
<dbReference type="OrthoDB" id="236031at2"/>
<dbReference type="GO" id="GO:0006355">
    <property type="term" value="P:regulation of DNA-templated transcription"/>
    <property type="evidence" value="ECO:0007669"/>
    <property type="project" value="InterPro"/>
</dbReference>
<keyword evidence="5" id="KW-0547">Nucleotide-binding</keyword>
<dbReference type="GO" id="GO:0000155">
    <property type="term" value="F:phosphorelay sensor kinase activity"/>
    <property type="evidence" value="ECO:0007669"/>
    <property type="project" value="InterPro"/>
</dbReference>
<keyword evidence="7" id="KW-0067">ATP-binding</keyword>
<dbReference type="InterPro" id="IPR035965">
    <property type="entry name" value="PAS-like_dom_sf"/>
</dbReference>
<evidence type="ECO:0000256" key="7">
    <source>
        <dbReference type="ARBA" id="ARBA00022840"/>
    </source>
</evidence>
<dbReference type="Pfam" id="PF00989">
    <property type="entry name" value="PAS"/>
    <property type="match status" value="1"/>
</dbReference>
<dbReference type="InterPro" id="IPR036097">
    <property type="entry name" value="HisK_dim/P_sf"/>
</dbReference>
<feature type="coiled-coil region" evidence="11">
    <location>
        <begin position="120"/>
        <end position="161"/>
    </location>
</feature>
<feature type="domain" description="PAS" evidence="13">
    <location>
        <begin position="5"/>
        <end position="57"/>
    </location>
</feature>
<dbReference type="CDD" id="cd00130">
    <property type="entry name" value="PAS"/>
    <property type="match status" value="1"/>
</dbReference>
<dbReference type="InterPro" id="IPR000014">
    <property type="entry name" value="PAS"/>
</dbReference>
<proteinExistence type="predicted"/>
<dbReference type="Pfam" id="PF02518">
    <property type="entry name" value="HATPase_c"/>
    <property type="match status" value="1"/>
</dbReference>
<keyword evidence="11" id="KW-0175">Coiled coil</keyword>
<protein>
    <recommendedName>
        <fullName evidence="10">Sensor protein FixL</fullName>
        <ecNumber evidence="2">2.7.13.3</ecNumber>
    </recommendedName>
</protein>
<dbReference type="InterPro" id="IPR003661">
    <property type="entry name" value="HisK_dim/P_dom"/>
</dbReference>
<dbReference type="EMBL" id="CP042914">
    <property type="protein sequence ID" value="QEG39666.1"/>
    <property type="molecule type" value="Genomic_DNA"/>
</dbReference>
<dbReference type="SMART" id="SM00388">
    <property type="entry name" value="HisKA"/>
    <property type="match status" value="1"/>
</dbReference>
<dbReference type="GO" id="GO:0005524">
    <property type="term" value="F:ATP binding"/>
    <property type="evidence" value="ECO:0007669"/>
    <property type="project" value="UniProtKB-KW"/>
</dbReference>
<evidence type="ECO:0000256" key="8">
    <source>
        <dbReference type="ARBA" id="ARBA00023012"/>
    </source>
</evidence>
<dbReference type="PROSITE" id="PS50112">
    <property type="entry name" value="PAS"/>
    <property type="match status" value="1"/>
</dbReference>
<dbReference type="CDD" id="cd00082">
    <property type="entry name" value="HisKA"/>
    <property type="match status" value="1"/>
</dbReference>
<keyword evidence="16" id="KW-1185">Reference proteome</keyword>
<keyword evidence="3" id="KW-0597">Phosphoprotein</keyword>
<evidence type="ECO:0000256" key="1">
    <source>
        <dbReference type="ARBA" id="ARBA00000085"/>
    </source>
</evidence>
<evidence type="ECO:0000313" key="16">
    <source>
        <dbReference type="Proteomes" id="UP000325286"/>
    </source>
</evidence>
<evidence type="ECO:0000259" key="14">
    <source>
        <dbReference type="PROSITE" id="PS50113"/>
    </source>
</evidence>
<dbReference type="Gene3D" id="3.30.565.10">
    <property type="entry name" value="Histidine kinase-like ATPase, C-terminal domain"/>
    <property type="match status" value="1"/>
</dbReference>
<organism evidence="15 16">
    <name type="scientific">Roseimaritima ulvae</name>
    <dbReference type="NCBI Taxonomy" id="980254"/>
    <lineage>
        <taxon>Bacteria</taxon>
        <taxon>Pseudomonadati</taxon>
        <taxon>Planctomycetota</taxon>
        <taxon>Planctomycetia</taxon>
        <taxon>Pirellulales</taxon>
        <taxon>Pirellulaceae</taxon>
        <taxon>Roseimaritima</taxon>
    </lineage>
</organism>
<evidence type="ECO:0000256" key="6">
    <source>
        <dbReference type="ARBA" id="ARBA00022777"/>
    </source>
</evidence>
<comment type="function">
    <text evidence="9">Putative oxygen sensor; modulates the activity of FixJ, a transcriptional activator of nitrogen fixation fixK gene. FixL probably acts as a kinase that phosphorylates FixJ.</text>
</comment>
<sequence length="379" mass="41469">MTYVYPALLEAILDTAVDAIIVINEGGIIQTVNPATTKLFGYSDAELLGQNVNILMPAPYHQEHDGYLKNYRETGQAKIIGIGREVIGRRKDGSTFPMHLAVSEMDIGGSKMFAGIVRDISDLKQAQQLLTDINQQLEQRVQQRTIELRNAQAELLKAEKLATLGKVSGGIAHEIRNPLNALRTSTYYLQHAHQPTPEKLQEHLERIDRQVALINSVVTALSDIARLPEPERETCRLDQLIANVMPTVTMPANVTVINQVNAETAPVVSVDPDQLAIVLRNLIRNARDAMPEGGTLTLSAERTSGQVRVVVRDTGVGIAGEELRQIVEPLYSTKARGMGLGLAISKAILDKHHGRLEFNSEIGVGTTCEVHLPAAENLP</sequence>
<dbReference type="Pfam" id="PF00512">
    <property type="entry name" value="HisKA"/>
    <property type="match status" value="1"/>
</dbReference>
<dbReference type="SMART" id="SM00387">
    <property type="entry name" value="HATPase_c"/>
    <property type="match status" value="1"/>
</dbReference>
<dbReference type="InterPro" id="IPR000700">
    <property type="entry name" value="PAS-assoc_C"/>
</dbReference>
<keyword evidence="4 15" id="KW-0808">Transferase</keyword>
<dbReference type="InterPro" id="IPR013767">
    <property type="entry name" value="PAS_fold"/>
</dbReference>
<dbReference type="PANTHER" id="PTHR43065">
    <property type="entry name" value="SENSOR HISTIDINE KINASE"/>
    <property type="match status" value="1"/>
</dbReference>
<dbReference type="PROSITE" id="PS50113">
    <property type="entry name" value="PAC"/>
    <property type="match status" value="1"/>
</dbReference>
<dbReference type="KEGG" id="rul:UC8_16620"/>
<dbReference type="SMART" id="SM00091">
    <property type="entry name" value="PAS"/>
    <property type="match status" value="1"/>
</dbReference>
<dbReference type="InterPro" id="IPR036890">
    <property type="entry name" value="HATPase_C_sf"/>
</dbReference>
<dbReference type="PRINTS" id="PR00344">
    <property type="entry name" value="BCTRLSENSOR"/>
</dbReference>
<feature type="domain" description="Histidine kinase" evidence="12">
    <location>
        <begin position="170"/>
        <end position="376"/>
    </location>
</feature>
<dbReference type="Gene3D" id="1.10.287.130">
    <property type="match status" value="1"/>
</dbReference>
<dbReference type="InterPro" id="IPR004358">
    <property type="entry name" value="Sig_transdc_His_kin-like_C"/>
</dbReference>
<dbReference type="EC" id="2.7.13.3" evidence="2"/>
<dbReference type="Proteomes" id="UP000325286">
    <property type="component" value="Chromosome"/>
</dbReference>
<feature type="domain" description="PAC" evidence="14">
    <location>
        <begin position="82"/>
        <end position="132"/>
    </location>
</feature>
<dbReference type="RefSeq" id="WP_068133300.1">
    <property type="nucleotide sequence ID" value="NZ_CP042914.1"/>
</dbReference>
<dbReference type="PROSITE" id="PS50109">
    <property type="entry name" value="HIS_KIN"/>
    <property type="match status" value="1"/>
</dbReference>
<name>A0A5B9QRI1_9BACT</name>
<evidence type="ECO:0000256" key="2">
    <source>
        <dbReference type="ARBA" id="ARBA00012438"/>
    </source>
</evidence>
<dbReference type="SUPFAM" id="SSF55874">
    <property type="entry name" value="ATPase domain of HSP90 chaperone/DNA topoisomerase II/histidine kinase"/>
    <property type="match status" value="1"/>
</dbReference>
<keyword evidence="8" id="KW-0902">Two-component regulatory system</keyword>
<evidence type="ECO:0000256" key="5">
    <source>
        <dbReference type="ARBA" id="ARBA00022741"/>
    </source>
</evidence>
<dbReference type="FunFam" id="3.30.450.20:FF:000060">
    <property type="entry name" value="Sensor protein FixL"/>
    <property type="match status" value="1"/>
</dbReference>
<dbReference type="NCBIfam" id="TIGR00229">
    <property type="entry name" value="sensory_box"/>
    <property type="match status" value="1"/>
</dbReference>
<gene>
    <name evidence="15" type="primary">fixL</name>
    <name evidence="15" type="ORF">UC8_16620</name>
</gene>
<evidence type="ECO:0000259" key="12">
    <source>
        <dbReference type="PROSITE" id="PS50109"/>
    </source>
</evidence>
<evidence type="ECO:0000256" key="10">
    <source>
        <dbReference type="ARBA" id="ARBA00070616"/>
    </source>
</evidence>
<evidence type="ECO:0000313" key="15">
    <source>
        <dbReference type="EMBL" id="QEG39666.1"/>
    </source>
</evidence>
<dbReference type="PANTHER" id="PTHR43065:SF10">
    <property type="entry name" value="PEROXIDE STRESS-ACTIVATED HISTIDINE KINASE MAK3"/>
    <property type="match status" value="1"/>
</dbReference>
<keyword evidence="6" id="KW-0418">Kinase</keyword>
<dbReference type="SUPFAM" id="SSF55785">
    <property type="entry name" value="PYP-like sensor domain (PAS domain)"/>
    <property type="match status" value="1"/>
</dbReference>
<comment type="catalytic activity">
    <reaction evidence="1">
        <text>ATP + protein L-histidine = ADP + protein N-phospho-L-histidine.</text>
        <dbReference type="EC" id="2.7.13.3"/>
    </reaction>
</comment>
<dbReference type="AlphaFoldDB" id="A0A5B9QRI1"/>
<evidence type="ECO:0000256" key="9">
    <source>
        <dbReference type="ARBA" id="ARBA00059827"/>
    </source>
</evidence>
<dbReference type="SUPFAM" id="SSF47384">
    <property type="entry name" value="Homodimeric domain of signal transducing histidine kinase"/>
    <property type="match status" value="1"/>
</dbReference>
<evidence type="ECO:0000259" key="13">
    <source>
        <dbReference type="PROSITE" id="PS50112"/>
    </source>
</evidence>
<evidence type="ECO:0000256" key="11">
    <source>
        <dbReference type="SAM" id="Coils"/>
    </source>
</evidence>
<dbReference type="Gene3D" id="3.30.450.20">
    <property type="entry name" value="PAS domain"/>
    <property type="match status" value="1"/>
</dbReference>
<evidence type="ECO:0000256" key="3">
    <source>
        <dbReference type="ARBA" id="ARBA00022553"/>
    </source>
</evidence>